<keyword evidence="1" id="KW-0812">Transmembrane</keyword>
<dbReference type="AlphaFoldDB" id="A0A846S644"/>
<dbReference type="EMBL" id="JAATJN010000001">
    <property type="protein sequence ID" value="NJC56307.1"/>
    <property type="molecule type" value="Genomic_DNA"/>
</dbReference>
<protein>
    <submittedName>
        <fullName evidence="2">Uncharacterized protein</fullName>
    </submittedName>
</protein>
<sequence>MIALALWLVYVRTPHVAAASRPSNRPSDSGAGGDHRSTAVPFAFGFGLETAASPLVPVIGLAVIVGAQSLIGLRTSRL</sequence>
<evidence type="ECO:0000256" key="1">
    <source>
        <dbReference type="SAM" id="Phobius"/>
    </source>
</evidence>
<comment type="caution">
    <text evidence="2">The sequence shown here is derived from an EMBL/GenBank/DDBJ whole genome shotgun (WGS) entry which is preliminary data.</text>
</comment>
<organism evidence="2 3">
    <name type="scientific">Brevibacterium marinum</name>
    <dbReference type="NCBI Taxonomy" id="418643"/>
    <lineage>
        <taxon>Bacteria</taxon>
        <taxon>Bacillati</taxon>
        <taxon>Actinomycetota</taxon>
        <taxon>Actinomycetes</taxon>
        <taxon>Micrococcales</taxon>
        <taxon>Brevibacteriaceae</taxon>
        <taxon>Brevibacterium</taxon>
    </lineage>
</organism>
<proteinExistence type="predicted"/>
<feature type="transmembrane region" description="Helical" evidence="1">
    <location>
        <begin position="51"/>
        <end position="73"/>
    </location>
</feature>
<dbReference type="RefSeq" id="WP_167950201.1">
    <property type="nucleotide sequence ID" value="NZ_BAAAPQ010000026.1"/>
</dbReference>
<dbReference type="Proteomes" id="UP000576792">
    <property type="component" value="Unassembled WGS sequence"/>
</dbReference>
<evidence type="ECO:0000313" key="3">
    <source>
        <dbReference type="Proteomes" id="UP000576792"/>
    </source>
</evidence>
<name>A0A846S644_9MICO</name>
<reference evidence="2 3" key="1">
    <citation type="submission" date="2020-03" db="EMBL/GenBank/DDBJ databases">
        <title>Sequencing the genomes of 1000 actinobacteria strains.</title>
        <authorList>
            <person name="Klenk H.-P."/>
        </authorList>
    </citation>
    <scope>NUCLEOTIDE SEQUENCE [LARGE SCALE GENOMIC DNA]</scope>
    <source>
        <strain evidence="2 3">DSM 18964</strain>
    </source>
</reference>
<accession>A0A846S644</accession>
<keyword evidence="1" id="KW-1133">Transmembrane helix</keyword>
<evidence type="ECO:0000313" key="2">
    <source>
        <dbReference type="EMBL" id="NJC56307.1"/>
    </source>
</evidence>
<gene>
    <name evidence="2" type="ORF">BKA07_001342</name>
</gene>
<keyword evidence="1" id="KW-0472">Membrane</keyword>
<keyword evidence="3" id="KW-1185">Reference proteome</keyword>